<evidence type="ECO:0000313" key="1">
    <source>
        <dbReference type="EMBL" id="GBM32620.1"/>
    </source>
</evidence>
<protein>
    <submittedName>
        <fullName evidence="1">Uncharacterized protein</fullName>
    </submittedName>
</protein>
<proteinExistence type="predicted"/>
<dbReference type="Proteomes" id="UP000499080">
    <property type="component" value="Unassembled WGS sequence"/>
</dbReference>
<name>A0A4Y2ETS1_ARAVE</name>
<reference evidence="1 2" key="1">
    <citation type="journal article" date="2019" name="Sci. Rep.">
        <title>Orb-weaving spider Araneus ventricosus genome elucidates the spidroin gene catalogue.</title>
        <authorList>
            <person name="Kono N."/>
            <person name="Nakamura H."/>
            <person name="Ohtoshi R."/>
            <person name="Moran D.A.P."/>
            <person name="Shinohara A."/>
            <person name="Yoshida Y."/>
            <person name="Fujiwara M."/>
            <person name="Mori M."/>
            <person name="Tomita M."/>
            <person name="Arakawa K."/>
        </authorList>
    </citation>
    <scope>NUCLEOTIDE SEQUENCE [LARGE SCALE GENOMIC DNA]</scope>
</reference>
<keyword evidence="2" id="KW-1185">Reference proteome</keyword>
<dbReference type="AlphaFoldDB" id="A0A4Y2ETS1"/>
<dbReference type="EMBL" id="BGPR01000713">
    <property type="protein sequence ID" value="GBM32620.1"/>
    <property type="molecule type" value="Genomic_DNA"/>
</dbReference>
<sequence length="202" mass="22451">MNVFIQPDKEFSFLHHIRGDVDDDPNAPFRTNQYKNIWFWKVWSGKGTCIAQEPLESSIRPCPRATLQGHLGGCGGLVVRPCLQGWNVPGSETDPTEDPSCMWAYCTLNLASWVRRPPAGVVQKFGRVVPDQVSSSSSGGRGGLVVRSWLWGWRFQVQNPIPLKIRRVWGLLHVKSYVVAKRSPVGVEVLRGGASSCVVLII</sequence>
<evidence type="ECO:0000313" key="2">
    <source>
        <dbReference type="Proteomes" id="UP000499080"/>
    </source>
</evidence>
<accession>A0A4Y2ETS1</accession>
<gene>
    <name evidence="1" type="ORF">AVEN_8459_1</name>
</gene>
<organism evidence="1 2">
    <name type="scientific">Araneus ventricosus</name>
    <name type="common">Orbweaver spider</name>
    <name type="synonym">Epeira ventricosa</name>
    <dbReference type="NCBI Taxonomy" id="182803"/>
    <lineage>
        <taxon>Eukaryota</taxon>
        <taxon>Metazoa</taxon>
        <taxon>Ecdysozoa</taxon>
        <taxon>Arthropoda</taxon>
        <taxon>Chelicerata</taxon>
        <taxon>Arachnida</taxon>
        <taxon>Araneae</taxon>
        <taxon>Araneomorphae</taxon>
        <taxon>Entelegynae</taxon>
        <taxon>Araneoidea</taxon>
        <taxon>Araneidae</taxon>
        <taxon>Araneus</taxon>
    </lineage>
</organism>
<comment type="caution">
    <text evidence="1">The sequence shown here is derived from an EMBL/GenBank/DDBJ whole genome shotgun (WGS) entry which is preliminary data.</text>
</comment>